<organism evidence="1 2">
    <name type="scientific">Phocaeicola dorei CL02T12C06</name>
    <dbReference type="NCBI Taxonomy" id="997876"/>
    <lineage>
        <taxon>Bacteria</taxon>
        <taxon>Pseudomonadati</taxon>
        <taxon>Bacteroidota</taxon>
        <taxon>Bacteroidia</taxon>
        <taxon>Bacteroidales</taxon>
        <taxon>Bacteroidaceae</taxon>
        <taxon>Phocaeicola</taxon>
    </lineage>
</organism>
<evidence type="ECO:0000313" key="2">
    <source>
        <dbReference type="Proteomes" id="UP000005974"/>
    </source>
</evidence>
<comment type="caution">
    <text evidence="1">The sequence shown here is derived from an EMBL/GenBank/DDBJ whole genome shotgun (WGS) entry which is preliminary data.</text>
</comment>
<evidence type="ECO:0008006" key="3">
    <source>
        <dbReference type="Google" id="ProtNLM"/>
    </source>
</evidence>
<evidence type="ECO:0000313" key="1">
    <source>
        <dbReference type="EMBL" id="EIY36296.1"/>
    </source>
</evidence>
<proteinExistence type="predicted"/>
<dbReference type="Proteomes" id="UP000005974">
    <property type="component" value="Unassembled WGS sequence"/>
</dbReference>
<dbReference type="PATRIC" id="fig|997876.3.peg.1671"/>
<protein>
    <recommendedName>
        <fullName evidence="3">Transposase</fullName>
    </recommendedName>
</protein>
<gene>
    <name evidence="1" type="ORF">HMPREF1064_01630</name>
</gene>
<sequence length="212" mass="24655">MYICDIYQSSLKFYCQRFSNNATPIFTDQELLTVYLFCGAYQRYFQIKEIHTFTEEYLLSWFPNLPSYQTFNYRLNLMSEAISELVKHLITFFKPEDCDSMTSLIDSMPIITCAGKNKTGKVATEIATKGYCSTKNMYYFGLKLHALAFRREGTIPFPEMILLSSAEENDLTVLKREAADSLINRNIFADKIYSDFSYWGNKQQEQGTTMLK</sequence>
<dbReference type="HOGENOM" id="CLU_081827_0_0_10"/>
<dbReference type="AlphaFoldDB" id="I9R1Z8"/>
<dbReference type="EMBL" id="AGXJ01000026">
    <property type="protein sequence ID" value="EIY36296.1"/>
    <property type="molecule type" value="Genomic_DNA"/>
</dbReference>
<reference evidence="1 2" key="1">
    <citation type="submission" date="2012-02" db="EMBL/GenBank/DDBJ databases">
        <title>The Genome Sequence of Bacteroides dorei CL02T12C06.</title>
        <authorList>
            <consortium name="The Broad Institute Genome Sequencing Platform"/>
            <person name="Earl A."/>
            <person name="Ward D."/>
            <person name="Feldgarden M."/>
            <person name="Gevers D."/>
            <person name="Zitomersky N.L."/>
            <person name="Coyne M.J."/>
            <person name="Comstock L.E."/>
            <person name="Young S.K."/>
            <person name="Zeng Q."/>
            <person name="Gargeya S."/>
            <person name="Fitzgerald M."/>
            <person name="Haas B."/>
            <person name="Abouelleil A."/>
            <person name="Alvarado L."/>
            <person name="Arachchi H.M."/>
            <person name="Berlin A."/>
            <person name="Chapman S.B."/>
            <person name="Gearin G."/>
            <person name="Goldberg J."/>
            <person name="Griggs A."/>
            <person name="Gujja S."/>
            <person name="Hansen M."/>
            <person name="Heiman D."/>
            <person name="Howarth C."/>
            <person name="Larimer J."/>
            <person name="Lui A."/>
            <person name="MacDonald P.J.P."/>
            <person name="McCowen C."/>
            <person name="Montmayeur A."/>
            <person name="Murphy C."/>
            <person name="Neiman D."/>
            <person name="Pearson M."/>
            <person name="Priest M."/>
            <person name="Roberts A."/>
            <person name="Saif S."/>
            <person name="Shea T."/>
            <person name="Sisk P."/>
            <person name="Stolte C."/>
            <person name="Sykes S."/>
            <person name="Wortman J."/>
            <person name="Nusbaum C."/>
            <person name="Birren B."/>
        </authorList>
    </citation>
    <scope>NUCLEOTIDE SEQUENCE [LARGE SCALE GENOMIC DNA]</scope>
    <source>
        <strain evidence="1 2">CL02T12C06</strain>
    </source>
</reference>
<dbReference type="RefSeq" id="WP_007847923.1">
    <property type="nucleotide sequence ID" value="NZ_JH724133.1"/>
</dbReference>
<accession>I9R1Z8</accession>
<keyword evidence="2" id="KW-1185">Reference proteome</keyword>
<name>I9R1Z8_9BACT</name>